<dbReference type="SMART" id="SM00051">
    <property type="entry name" value="DSL"/>
    <property type="match status" value="1"/>
</dbReference>
<dbReference type="InterPro" id="IPR013032">
    <property type="entry name" value="EGF-like_CS"/>
</dbReference>
<evidence type="ECO:0000256" key="10">
    <source>
        <dbReference type="RuleBase" id="RU280815"/>
    </source>
</evidence>
<keyword evidence="1 10" id="KW-0217">Developmental protein</keyword>
<dbReference type="PANTHER" id="PTHR12916">
    <property type="entry name" value="CYTOCHROME C OXIDASE POLYPEPTIDE VIC-2"/>
    <property type="match status" value="1"/>
</dbReference>
<gene>
    <name evidence="13" type="ORF">llap_16210</name>
</gene>
<dbReference type="SUPFAM" id="SSF57196">
    <property type="entry name" value="EGF/Laminin"/>
    <property type="match status" value="3"/>
</dbReference>
<keyword evidence="10" id="KW-0472">Membrane</keyword>
<dbReference type="InterPro" id="IPR000152">
    <property type="entry name" value="EGF-type_Asp/Asn_hydroxyl_site"/>
</dbReference>
<dbReference type="Pfam" id="PF12661">
    <property type="entry name" value="hEGF"/>
    <property type="match status" value="1"/>
</dbReference>
<dbReference type="SMART" id="SM00179">
    <property type="entry name" value="EGF_CA"/>
    <property type="match status" value="3"/>
</dbReference>
<dbReference type="PROSITE" id="PS50026">
    <property type="entry name" value="EGF_3"/>
    <property type="match status" value="3"/>
</dbReference>
<evidence type="ECO:0000256" key="1">
    <source>
        <dbReference type="ARBA" id="ARBA00022473"/>
    </source>
</evidence>
<evidence type="ECO:0000256" key="7">
    <source>
        <dbReference type="ARBA" id="ARBA00023180"/>
    </source>
</evidence>
<dbReference type="PROSITE" id="PS00022">
    <property type="entry name" value="EGF_1"/>
    <property type="match status" value="3"/>
</dbReference>
<dbReference type="InterPro" id="IPR001881">
    <property type="entry name" value="EGF-like_Ca-bd_dom"/>
</dbReference>
<dbReference type="Pfam" id="PF01414">
    <property type="entry name" value="DSL"/>
    <property type="match status" value="1"/>
</dbReference>
<feature type="domain" description="EGF-like" evidence="11">
    <location>
        <begin position="113"/>
        <end position="149"/>
    </location>
</feature>
<organism evidence="13 14">
    <name type="scientific">Limosa lapponica baueri</name>
    <dbReference type="NCBI Taxonomy" id="1758121"/>
    <lineage>
        <taxon>Eukaryota</taxon>
        <taxon>Metazoa</taxon>
        <taxon>Chordata</taxon>
        <taxon>Craniata</taxon>
        <taxon>Vertebrata</taxon>
        <taxon>Euteleostomi</taxon>
        <taxon>Archelosauria</taxon>
        <taxon>Archosauria</taxon>
        <taxon>Dinosauria</taxon>
        <taxon>Saurischia</taxon>
        <taxon>Theropoda</taxon>
        <taxon>Coelurosauria</taxon>
        <taxon>Aves</taxon>
        <taxon>Neognathae</taxon>
        <taxon>Neoaves</taxon>
        <taxon>Charadriiformes</taxon>
        <taxon>Scolopacidae</taxon>
        <taxon>Limosa</taxon>
    </lineage>
</organism>
<dbReference type="GO" id="GO:0005112">
    <property type="term" value="F:Notch binding"/>
    <property type="evidence" value="ECO:0007669"/>
    <property type="project" value="TreeGrafter"/>
</dbReference>
<feature type="domain" description="EGF-like" evidence="11">
    <location>
        <begin position="73"/>
        <end position="111"/>
    </location>
</feature>
<keyword evidence="10" id="KW-1133">Transmembrane helix</keyword>
<evidence type="ECO:0000256" key="3">
    <source>
        <dbReference type="ARBA" id="ARBA00022729"/>
    </source>
</evidence>
<dbReference type="Gene3D" id="2.10.25.140">
    <property type="match status" value="1"/>
</dbReference>
<comment type="function">
    <text evidence="10">Putative Notch ligand involved in the mediation of Notch signaling.</text>
</comment>
<keyword evidence="2 8" id="KW-0245">EGF-like domain</keyword>
<dbReference type="EMBL" id="KZ510041">
    <property type="protein sequence ID" value="PKU33486.1"/>
    <property type="molecule type" value="Genomic_DNA"/>
</dbReference>
<dbReference type="FunFam" id="2.10.25.10:FF:000143">
    <property type="entry name" value="Protein crumbs 1"/>
    <property type="match status" value="1"/>
</dbReference>
<dbReference type="SMART" id="SM00181">
    <property type="entry name" value="EGF"/>
    <property type="match status" value="3"/>
</dbReference>
<reference evidence="14" key="1">
    <citation type="submission" date="2017-11" db="EMBL/GenBank/DDBJ databases">
        <authorList>
            <person name="Lima N.C."/>
            <person name="Parody-Merino A.M."/>
            <person name="Battley P.F."/>
            <person name="Fidler A.E."/>
            <person name="Prosdocimi F."/>
        </authorList>
    </citation>
    <scope>NUCLEOTIDE SEQUENCE [LARGE SCALE GENOMIC DNA]</scope>
</reference>
<dbReference type="InterPro" id="IPR000742">
    <property type="entry name" value="EGF"/>
</dbReference>
<evidence type="ECO:0000259" key="11">
    <source>
        <dbReference type="PROSITE" id="PS50026"/>
    </source>
</evidence>
<dbReference type="Proteomes" id="UP000233556">
    <property type="component" value="Unassembled WGS sequence"/>
</dbReference>
<keyword evidence="6 8" id="KW-1015">Disulfide bond</keyword>
<keyword evidence="7" id="KW-0325">Glycoprotein</keyword>
<feature type="disulfide bond" evidence="8">
    <location>
        <begin position="177"/>
        <end position="186"/>
    </location>
</feature>
<dbReference type="PANTHER" id="PTHR12916:SF4">
    <property type="entry name" value="UNINFLATABLE, ISOFORM C"/>
    <property type="match status" value="1"/>
</dbReference>
<dbReference type="FunFam" id="2.10.25.10:FF:000007">
    <property type="entry name" value="Delta-like protein"/>
    <property type="match status" value="1"/>
</dbReference>
<feature type="disulfide bond" evidence="9">
    <location>
        <begin position="41"/>
        <end position="53"/>
    </location>
</feature>
<dbReference type="PROSITE" id="PS01186">
    <property type="entry name" value="EGF_2"/>
    <property type="match status" value="2"/>
</dbReference>
<keyword evidence="10" id="KW-0812">Transmembrane</keyword>
<dbReference type="AlphaFoldDB" id="A0A2I0TI75"/>
<dbReference type="GO" id="GO:0005509">
    <property type="term" value="F:calcium ion binding"/>
    <property type="evidence" value="ECO:0007669"/>
    <property type="project" value="InterPro"/>
</dbReference>
<feature type="disulfide bond" evidence="8">
    <location>
        <begin position="101"/>
        <end position="110"/>
    </location>
</feature>
<keyword evidence="4 10" id="KW-0677">Repeat</keyword>
<reference evidence="14" key="2">
    <citation type="submission" date="2017-12" db="EMBL/GenBank/DDBJ databases">
        <title>Genome sequence of the Bar-tailed Godwit (Limosa lapponica baueri).</title>
        <authorList>
            <person name="Lima N.C.B."/>
            <person name="Parody-Merino A.M."/>
            <person name="Battley P.F."/>
            <person name="Fidler A.E."/>
            <person name="Prosdocimi F."/>
        </authorList>
    </citation>
    <scope>NUCLEOTIDE SEQUENCE [LARGE SCALE GENOMIC DNA]</scope>
</reference>
<dbReference type="PROSITE" id="PS51051">
    <property type="entry name" value="DSL"/>
    <property type="match status" value="1"/>
</dbReference>
<dbReference type="FunFam" id="2.10.25.10:FF:000148">
    <property type="entry name" value="Delta-like protein"/>
    <property type="match status" value="1"/>
</dbReference>
<evidence type="ECO:0000256" key="6">
    <source>
        <dbReference type="ARBA" id="ARBA00023157"/>
    </source>
</evidence>
<dbReference type="GO" id="GO:0007219">
    <property type="term" value="P:Notch signaling pathway"/>
    <property type="evidence" value="ECO:0007669"/>
    <property type="project" value="TreeGrafter"/>
</dbReference>
<evidence type="ECO:0000256" key="5">
    <source>
        <dbReference type="ARBA" id="ARBA00022837"/>
    </source>
</evidence>
<feature type="disulfide bond" evidence="9">
    <location>
        <begin position="61"/>
        <end position="70"/>
    </location>
</feature>
<dbReference type="GO" id="GO:0016020">
    <property type="term" value="C:membrane"/>
    <property type="evidence" value="ECO:0007669"/>
    <property type="project" value="UniProtKB-SubCell"/>
</dbReference>
<dbReference type="InterPro" id="IPR018097">
    <property type="entry name" value="EGF_Ca-bd_CS"/>
</dbReference>
<feature type="domain" description="EGF-like" evidence="11">
    <location>
        <begin position="151"/>
        <end position="187"/>
    </location>
</feature>
<feature type="domain" description="DSL" evidence="12">
    <location>
        <begin position="26"/>
        <end position="70"/>
    </location>
</feature>
<feature type="disulfide bond" evidence="8">
    <location>
        <begin position="139"/>
        <end position="148"/>
    </location>
</feature>
<sequence>MINPEDRWKTLQFNGPVAHFEVQIRVKCDENYYSALCNKFCGPRDDFVGHYTCDQNGNKACMEGWMGEECKQDLNYCGNHHPCLNGGTCMNTEPDEYRCACPDGYSGKNCEIDIDECASNPCAQGGTCIDGINAFECICPQQWIGATCQLDINDCLGKPCKNGGTCIDEVDSFRCFCSSGWEGELCDTIRKELPKPEFLVNGYHELGALYSGFSGSRPFLFLPWLETYRALIEKEVY</sequence>
<dbReference type="PROSITE" id="PS01187">
    <property type="entry name" value="EGF_CA"/>
    <property type="match status" value="2"/>
</dbReference>
<dbReference type="Pfam" id="PF00008">
    <property type="entry name" value="EGF"/>
    <property type="match status" value="2"/>
</dbReference>
<proteinExistence type="predicted"/>
<keyword evidence="3 10" id="KW-0732">Signal</keyword>
<name>A0A2I0TI75_LIMLA</name>
<dbReference type="Gene3D" id="2.10.25.10">
    <property type="entry name" value="Laminin"/>
    <property type="match status" value="3"/>
</dbReference>
<comment type="caution">
    <text evidence="8">Lacks conserved residue(s) required for the propagation of feature annotation.</text>
</comment>
<accession>A0A2I0TI75</accession>
<comment type="subcellular location">
    <subcellularLocation>
        <location evidence="10">Membrane</location>
        <topology evidence="10">Single-pass type I membrane protein</topology>
    </subcellularLocation>
</comment>
<evidence type="ECO:0000313" key="13">
    <source>
        <dbReference type="EMBL" id="PKU33486.1"/>
    </source>
</evidence>
<evidence type="ECO:0000256" key="8">
    <source>
        <dbReference type="PROSITE-ProRule" id="PRU00076"/>
    </source>
</evidence>
<dbReference type="PROSITE" id="PS00010">
    <property type="entry name" value="ASX_HYDROXYL"/>
    <property type="match status" value="2"/>
</dbReference>
<keyword evidence="14" id="KW-1185">Reference proteome</keyword>
<protein>
    <recommendedName>
        <fullName evidence="10">Delta-like protein</fullName>
    </recommendedName>
</protein>
<evidence type="ECO:0000256" key="2">
    <source>
        <dbReference type="ARBA" id="ARBA00022536"/>
    </source>
</evidence>
<keyword evidence="5" id="KW-0106">Calcium</keyword>
<evidence type="ECO:0000313" key="14">
    <source>
        <dbReference type="Proteomes" id="UP000233556"/>
    </source>
</evidence>
<dbReference type="FunFam" id="2.10.25.140:FF:000001">
    <property type="entry name" value="Delta-like protein"/>
    <property type="match status" value="1"/>
</dbReference>
<feature type="disulfide bond" evidence="9">
    <location>
        <begin position="28"/>
        <end position="37"/>
    </location>
</feature>
<evidence type="ECO:0000259" key="12">
    <source>
        <dbReference type="PROSITE" id="PS51051"/>
    </source>
</evidence>
<dbReference type="CDD" id="cd00054">
    <property type="entry name" value="EGF_CA"/>
    <property type="match status" value="3"/>
</dbReference>
<dbReference type="OrthoDB" id="283575at2759"/>
<evidence type="ECO:0000256" key="4">
    <source>
        <dbReference type="ARBA" id="ARBA00022737"/>
    </source>
</evidence>
<dbReference type="InterPro" id="IPR001774">
    <property type="entry name" value="DSL"/>
</dbReference>
<evidence type="ECO:0000256" key="9">
    <source>
        <dbReference type="PROSITE-ProRule" id="PRU00377"/>
    </source>
</evidence>